<dbReference type="PANTHER" id="PTHR33371">
    <property type="entry name" value="INTERMEMBRANE PHOSPHOLIPID TRANSPORT SYSTEM BINDING PROTEIN MLAD-RELATED"/>
    <property type="match status" value="1"/>
</dbReference>
<evidence type="ECO:0000259" key="2">
    <source>
        <dbReference type="Pfam" id="PF11887"/>
    </source>
</evidence>
<evidence type="ECO:0000313" key="5">
    <source>
        <dbReference type="Proteomes" id="UP000199113"/>
    </source>
</evidence>
<dbReference type="Pfam" id="PF11887">
    <property type="entry name" value="Mce4_CUP1"/>
    <property type="match status" value="1"/>
</dbReference>
<accession>A0A1I0YV66</accession>
<evidence type="ECO:0000313" key="6">
    <source>
        <dbReference type="Proteomes" id="UP000233565"/>
    </source>
</evidence>
<dbReference type="NCBIfam" id="TIGR00996">
    <property type="entry name" value="Mtu_fam_mce"/>
    <property type="match status" value="1"/>
</dbReference>
<protein>
    <submittedName>
        <fullName evidence="3">ABC transporter substrate-binding protein</fullName>
    </submittedName>
    <submittedName>
        <fullName evidence="4">Phospholipid/cholesterol/gamma-HCH transport system substrate-binding protein</fullName>
    </submittedName>
</protein>
<proteinExistence type="predicted"/>
<dbReference type="InterPro" id="IPR005693">
    <property type="entry name" value="Mce"/>
</dbReference>
<sequence length="320" mass="34441">MKPFRERNPVTVGAISLVVLAVVMVAALRADDLPVIGGGDTYHAMFTEAGGLKVNDEVRIAGVRVGKVNEVELDDDQVRVTFKVDDAADFGGGTRAAIKVKTILGSMFLALEPAGGGQLDEGATIPAERTSSPFDVVEAFEGLASTSDQIDTDQLAESLTTLADLTRNTPDEFRGALSGLSRLSANVAAKDEQLNSLLVNLERVSRVLDARDEDIIALMEDADVLFRALVARREAVHELLVSTTTLSRELTALVRQSRDDLAPALAHLENVVAVLNKNEDNLDSSLRLMAPFYRVFANTLGTGPWFDTWIANFPPVPQVG</sequence>
<reference evidence="4" key="2">
    <citation type="submission" date="2016-10" db="EMBL/GenBank/DDBJ databases">
        <authorList>
            <person name="de Groot N.N."/>
        </authorList>
    </citation>
    <scope>NUCLEOTIDE SEQUENCE [LARGE SCALE GENOMIC DNA]</scope>
    <source>
        <strain evidence="4">CGMCC 1.10697</strain>
    </source>
</reference>
<dbReference type="PRINTS" id="PR01782">
    <property type="entry name" value="MCEVIRFACTOR"/>
</dbReference>
<evidence type="ECO:0000259" key="1">
    <source>
        <dbReference type="Pfam" id="PF02470"/>
    </source>
</evidence>
<organism evidence="4 5">
    <name type="scientific">Nocardioides alpinus</name>
    <dbReference type="NCBI Taxonomy" id="748909"/>
    <lineage>
        <taxon>Bacteria</taxon>
        <taxon>Bacillati</taxon>
        <taxon>Actinomycetota</taxon>
        <taxon>Actinomycetes</taxon>
        <taxon>Propionibacteriales</taxon>
        <taxon>Nocardioidaceae</taxon>
        <taxon>Nocardioides</taxon>
    </lineage>
</organism>
<dbReference type="InterPro" id="IPR052336">
    <property type="entry name" value="MlaD_Phospholipid_Transporter"/>
</dbReference>
<feature type="domain" description="Mce/MlaD" evidence="1">
    <location>
        <begin position="39"/>
        <end position="113"/>
    </location>
</feature>
<dbReference type="OrthoDB" id="5241191at2"/>
<gene>
    <name evidence="3" type="ORF">CXG46_04705</name>
    <name evidence="4" type="ORF">SAMN05192575_104235</name>
</gene>
<feature type="domain" description="Mammalian cell entry C-terminal" evidence="2">
    <location>
        <begin position="118"/>
        <end position="302"/>
    </location>
</feature>
<dbReference type="InterPro" id="IPR024516">
    <property type="entry name" value="Mce_C"/>
</dbReference>
<dbReference type="EMBL" id="PJBV01000011">
    <property type="protein sequence ID" value="PKH43753.1"/>
    <property type="molecule type" value="Genomic_DNA"/>
</dbReference>
<evidence type="ECO:0000313" key="4">
    <source>
        <dbReference type="EMBL" id="SFB16917.1"/>
    </source>
</evidence>
<evidence type="ECO:0000313" key="3">
    <source>
        <dbReference type="EMBL" id="PKH43753.1"/>
    </source>
</evidence>
<keyword evidence="6" id="KW-1185">Reference proteome</keyword>
<dbReference type="InterPro" id="IPR003399">
    <property type="entry name" value="Mce/MlaD"/>
</dbReference>
<reference evidence="5" key="1">
    <citation type="submission" date="2016-10" db="EMBL/GenBank/DDBJ databases">
        <authorList>
            <person name="Varghese N."/>
            <person name="Submissions S."/>
        </authorList>
    </citation>
    <scope>NUCLEOTIDE SEQUENCE [LARGE SCALE GENOMIC DNA]</scope>
    <source>
        <strain evidence="5">CGMCC 1.10697</strain>
    </source>
</reference>
<dbReference type="PANTHER" id="PTHR33371:SF18">
    <property type="entry name" value="MCE-FAMILY PROTEIN MCE3C"/>
    <property type="match status" value="1"/>
</dbReference>
<name>A0A1I0YV66_9ACTN</name>
<reference evidence="3 6" key="3">
    <citation type="submission" date="2017-12" db="EMBL/GenBank/DDBJ databases">
        <title>Pharmacopeia of the Arctic Ocean.</title>
        <authorList>
            <person name="Collins E."/>
            <person name="Ducluzeau A.-L."/>
        </authorList>
    </citation>
    <scope>NUCLEOTIDE SEQUENCE [LARGE SCALE GENOMIC DNA]</scope>
    <source>
        <strain evidence="3 6">DSM 23325</strain>
    </source>
</reference>
<dbReference type="EMBL" id="FOKC01000004">
    <property type="protein sequence ID" value="SFB16917.1"/>
    <property type="molecule type" value="Genomic_DNA"/>
</dbReference>
<dbReference type="GO" id="GO:0005576">
    <property type="term" value="C:extracellular region"/>
    <property type="evidence" value="ECO:0007669"/>
    <property type="project" value="TreeGrafter"/>
</dbReference>
<dbReference type="STRING" id="748909.SAMN05192575_104235"/>
<dbReference type="Proteomes" id="UP000199113">
    <property type="component" value="Unassembled WGS sequence"/>
</dbReference>
<dbReference type="Proteomes" id="UP000233565">
    <property type="component" value="Unassembled WGS sequence"/>
</dbReference>
<dbReference type="Pfam" id="PF02470">
    <property type="entry name" value="MlaD"/>
    <property type="match status" value="1"/>
</dbReference>
<dbReference type="RefSeq" id="WP_091198544.1">
    <property type="nucleotide sequence ID" value="NZ_FOKC01000004.1"/>
</dbReference>
<dbReference type="AlphaFoldDB" id="A0A1I0YV66"/>